<dbReference type="Proteomes" id="UP000001600">
    <property type="component" value="Chromosome 1"/>
</dbReference>
<dbReference type="HOGENOM" id="CLU_1507564_0_0_5"/>
<accession>B9J8I1</accession>
<organism evidence="1 2">
    <name type="scientific">Rhizobium rhizogenes (strain K84 / ATCC BAA-868)</name>
    <name type="common">Agrobacterium radiobacter</name>
    <dbReference type="NCBI Taxonomy" id="311403"/>
    <lineage>
        <taxon>Bacteria</taxon>
        <taxon>Pseudomonadati</taxon>
        <taxon>Pseudomonadota</taxon>
        <taxon>Alphaproteobacteria</taxon>
        <taxon>Hyphomicrobiales</taxon>
        <taxon>Rhizobiaceae</taxon>
        <taxon>Rhizobium/Agrobacterium group</taxon>
        <taxon>Rhizobium</taxon>
    </lineage>
</organism>
<reference evidence="1 2" key="1">
    <citation type="journal article" date="2009" name="J. Bacteriol.">
        <title>Genome sequences of three Agrobacterium biovars help elucidate the evolution of multichromosome genomes in bacteria.</title>
        <authorList>
            <person name="Slater S.C."/>
            <person name="Goldman B.S."/>
            <person name="Goodner B."/>
            <person name="Setubal J.C."/>
            <person name="Farrand S.K."/>
            <person name="Nester E.W."/>
            <person name="Burr T.J."/>
            <person name="Banta L."/>
            <person name="Dickerman A.W."/>
            <person name="Paulsen I."/>
            <person name="Otten L."/>
            <person name="Suen G."/>
            <person name="Welch R."/>
            <person name="Almeida N.F."/>
            <person name="Arnold F."/>
            <person name="Burton O.T."/>
            <person name="Du Z."/>
            <person name="Ewing A."/>
            <person name="Godsy E."/>
            <person name="Heisel S."/>
            <person name="Houmiel K.L."/>
            <person name="Jhaveri J."/>
            <person name="Lu J."/>
            <person name="Miller N.M."/>
            <person name="Norton S."/>
            <person name="Chen Q."/>
            <person name="Phoolcharoen W."/>
            <person name="Ohlin V."/>
            <person name="Ondrusek D."/>
            <person name="Pride N."/>
            <person name="Stricklin S.L."/>
            <person name="Sun J."/>
            <person name="Wheeler C."/>
            <person name="Wilson L."/>
            <person name="Zhu H."/>
            <person name="Wood D.W."/>
        </authorList>
    </citation>
    <scope>NUCLEOTIDE SEQUENCE [LARGE SCALE GENOMIC DNA]</scope>
    <source>
        <strain evidence="2">K84 / ATCC BAA-868</strain>
    </source>
</reference>
<evidence type="ECO:0000313" key="1">
    <source>
        <dbReference type="EMBL" id="ACM25368.1"/>
    </source>
</evidence>
<protein>
    <submittedName>
        <fullName evidence="1">Uncharacterized protein</fullName>
    </submittedName>
</protein>
<gene>
    <name evidence="1" type="ordered locus">Arad_0747</name>
</gene>
<dbReference type="STRING" id="311403.Arad_0747"/>
<dbReference type="EMBL" id="CP000628">
    <property type="protein sequence ID" value="ACM25368.1"/>
    <property type="molecule type" value="Genomic_DNA"/>
</dbReference>
<evidence type="ECO:0000313" key="2">
    <source>
        <dbReference type="Proteomes" id="UP000001600"/>
    </source>
</evidence>
<dbReference type="KEGG" id="ara:Arad_0747"/>
<proteinExistence type="predicted"/>
<dbReference type="AlphaFoldDB" id="B9J8I1"/>
<sequence>MAVILVGEDIVLAQETAGFLDVAFGHVNAITIDIGIVAQLFPRQPVVFLTNAEEAAEAQDDERDTSIAFFQHQALDMTDLLAIRTEHLGPLDPVAGDQHRHILDVEVTAHGIGTLFMHARTSLWIRFTYVGASDPPPFFQGDTMLRWVFAHGPLTRSSRKSSSPFLKIVKKGLTPRDC</sequence>
<name>B9J8I1_RHIR8</name>